<dbReference type="PANTHER" id="PTHR13179">
    <property type="entry name" value="DEP DOMAIN CONTAINING PROTEIN 5"/>
    <property type="match status" value="1"/>
</dbReference>
<dbReference type="Gene3D" id="1.10.10.10">
    <property type="entry name" value="Winged helix-like DNA-binding domain superfamily/Winged helix DNA-binding domain"/>
    <property type="match status" value="1"/>
</dbReference>
<evidence type="ECO:0000313" key="8">
    <source>
        <dbReference type="Proteomes" id="UP000620124"/>
    </source>
</evidence>
<dbReference type="Proteomes" id="UP000620124">
    <property type="component" value="Unassembled WGS sequence"/>
</dbReference>
<evidence type="ECO:0000256" key="4">
    <source>
        <dbReference type="ARBA" id="ARBA00021881"/>
    </source>
</evidence>
<dbReference type="SMART" id="SM00049">
    <property type="entry name" value="DEP"/>
    <property type="match status" value="1"/>
</dbReference>
<accession>A0A8H6XC94</accession>
<dbReference type="CDD" id="cd04449">
    <property type="entry name" value="DEP_DEPDC5-like"/>
    <property type="match status" value="1"/>
</dbReference>
<evidence type="ECO:0000259" key="6">
    <source>
        <dbReference type="PROSITE" id="PS50186"/>
    </source>
</evidence>
<proteinExistence type="inferred from homology"/>
<feature type="compositionally biased region" description="Low complexity" evidence="5">
    <location>
        <begin position="576"/>
        <end position="587"/>
    </location>
</feature>
<comment type="subcellular location">
    <subcellularLocation>
        <location evidence="1">Vacuole membrane</location>
        <topology evidence="1">Peripheral membrane protein</topology>
    </subcellularLocation>
</comment>
<dbReference type="EMBL" id="JACAZI010000021">
    <property type="protein sequence ID" value="KAF7337834.1"/>
    <property type="molecule type" value="Genomic_DNA"/>
</dbReference>
<evidence type="ECO:0000256" key="3">
    <source>
        <dbReference type="ARBA" id="ARBA00018529"/>
    </source>
</evidence>
<dbReference type="InterPro" id="IPR036390">
    <property type="entry name" value="WH_DNA-bd_sf"/>
</dbReference>
<dbReference type="GO" id="GO:0005096">
    <property type="term" value="F:GTPase activator activity"/>
    <property type="evidence" value="ECO:0007669"/>
    <property type="project" value="InterPro"/>
</dbReference>
<dbReference type="InterPro" id="IPR000591">
    <property type="entry name" value="DEP_dom"/>
</dbReference>
<keyword evidence="8" id="KW-1185">Reference proteome</keyword>
<feature type="compositionally biased region" description="Low complexity" evidence="5">
    <location>
        <begin position="695"/>
        <end position="722"/>
    </location>
</feature>
<dbReference type="SUPFAM" id="SSF46785">
    <property type="entry name" value="Winged helix' DNA-binding domain"/>
    <property type="match status" value="1"/>
</dbReference>
<evidence type="ECO:0000313" key="7">
    <source>
        <dbReference type="EMBL" id="KAF7337834.1"/>
    </source>
</evidence>
<evidence type="ECO:0000256" key="5">
    <source>
        <dbReference type="SAM" id="MobiDB-lite"/>
    </source>
</evidence>
<feature type="compositionally biased region" description="Low complexity" evidence="5">
    <location>
        <begin position="665"/>
        <end position="675"/>
    </location>
</feature>
<sequence length="1557" mass="174109">MSSSRAESQPAYGRRRSNTAQSVLRPMPAAVPLKVGDFQVLNSWVHDLKESTNVIFNQSWWPGVCAGDMLSVSNYSGAEAFVFIVPRDEGCPKPQLQISIPKPVAEAFKLKNNNDVLVTKIARKVDPANYSADYVEFIFQDQYLGRSDMWRLGEHLVGQCVYTDQDVAFVGGIAAKIQTIYVDGKKVSAACITSATKTIFRSLSAKVTIFIQVCRELWEFAGDGERYNEKIVHSFLPALFAKWREANTNHTVTIVLISRVYYDASEIDYAAGPLRRDERGAWYKDFYKVITDLEVIHEWKPTLVSLKDSFWDFQRDILLTHHYHRASQDGAGGPGAEQVRLVGRLSFAHDGPILEALNIGLNPTETHYIDRSLSLTGSATMMITPGTGFYRVSKQLLRLTTTRMLDQGFGLDLICLAKHPLHQSPIFSFRGPEPVPERPKDAYGGAAHPRAIDPLWGGDDESAGPGSANLRTFWWEPFWVSVAFWDKQMDLPFREDRFIARAKMHEIQMLGLLEHDVVSSIEVPFLAPHPPSDFATSPVWDGETTWRPPSKEEADQFDLDIFALKPESKSNVTRDSWSSPAGAASSAQQRTADKRASQRSSRMGGKIIEESPRLIHLDLPVEKSSGHTAVPSTSSTNLSTSPSQSSIHSVRSTRSSVSKKERGESGSSSRTSVTSKLAPSWLFNPFRSTPSEPQTTSISASASSSPGSASSNSNSATATAVSRMQPAASKPTVAQSSSRAPVPIKNINSPTNRHSTGRTFEDEGGLAPNRSSFVRRSPINTPPRDEATFGKRRSSILTAPLSSSFPGGASGPSTTNPSRLESSISYAQSSLARRWEHVFPQPLWKHDMKWPSIVTPACLPLTVEHFPSAAELEASYDVFSYDFVLDPGEMHSFMVKPPSPAPAPKRGGGGDEALRREWALVVMRGMAAVRLAQGFQFVLKVPRHAGAPDEHRIPSSRRSKVLAPESGYVAPLKPAGAAEVLRSTADPVYLSMSNEIHRISYADEAIQVRRYVRRMPQTRPFRYECLIWPKLGGGYTEQSLTFTSHGLENYGWNSLDMLVAGYEHQFNESLRYWRTRFVVIPTAEPPSSNIGPSGEKLNDEETRILGIEKLGEQFTKLRWRSPEEKYAPPPVRFLPTTLNPAVSVLDEALLEQLDQIHAQGPLRKKMKSEREIGDMSLAAIAKAMMAEDAVPIKHNQWHRSQYPNSFTGFDFVSWLVREFRDVSSRAQGVEWGIKLEEQGLFEHCRGHHAFLDGHYFYRLKGDYAVPMTPRGWFGSRRIMGGIDPRNFGNVPPAAPAATPRNISPRQNKKRLILSQSMVIDIDPAKVHQPRSDQAESVILHHDIIHNPGTVFHFELQWIGTTARCIEDQLRQWNRTIERYGLKLVEAYVTQISDIRERNAFQSCYPLRLVIPPPTVPDLEKRVPLGTHTEQYFEYALLRRFNFIVDIEAADLYPPQIDVIYSYRRSPFKYSQFVHRSGVAFVQVLGGEKGFLFLTNRLMGPGRMGTTHKNNHRPAAEADNIRGELTRFCSDEKVLRKFYEDELASLAPAPEEPPPLTI</sequence>
<comment type="caution">
    <text evidence="7">The sequence shown here is derived from an EMBL/GenBank/DDBJ whole genome shotgun (WGS) entry which is preliminary data.</text>
</comment>
<evidence type="ECO:0000256" key="1">
    <source>
        <dbReference type="ARBA" id="ARBA00004148"/>
    </source>
</evidence>
<dbReference type="GO" id="GO:0005774">
    <property type="term" value="C:vacuolar membrane"/>
    <property type="evidence" value="ECO:0007669"/>
    <property type="project" value="UniProtKB-SubCell"/>
</dbReference>
<dbReference type="Pfam" id="PF12257">
    <property type="entry name" value="IML1"/>
    <property type="match status" value="1"/>
</dbReference>
<dbReference type="InterPro" id="IPR027244">
    <property type="entry name" value="IML1"/>
</dbReference>
<feature type="compositionally biased region" description="Low complexity" evidence="5">
    <location>
        <begin position="632"/>
        <end position="656"/>
    </location>
</feature>
<dbReference type="Pfam" id="PF00610">
    <property type="entry name" value="DEP"/>
    <property type="match status" value="1"/>
</dbReference>
<dbReference type="GO" id="GO:1990130">
    <property type="term" value="C:GATOR1 complex"/>
    <property type="evidence" value="ECO:0007669"/>
    <property type="project" value="TreeGrafter"/>
</dbReference>
<feature type="compositionally biased region" description="Basic and acidic residues" evidence="5">
    <location>
        <begin position="607"/>
        <end position="625"/>
    </location>
</feature>
<comment type="similarity">
    <text evidence="2">Belongs to the IML1 family.</text>
</comment>
<feature type="region of interest" description="Disordered" evidence="5">
    <location>
        <begin position="1"/>
        <end position="20"/>
    </location>
</feature>
<protein>
    <recommendedName>
        <fullName evidence="3">Vacuolar membrane-associated protein IML1</fullName>
    </recommendedName>
    <alternativeName>
        <fullName evidence="4">Vacuolar membrane-associated protein iml1</fullName>
    </alternativeName>
</protein>
<dbReference type="InterPro" id="IPR048255">
    <property type="entry name" value="IML1_N"/>
</dbReference>
<dbReference type="PANTHER" id="PTHR13179:SF8">
    <property type="entry name" value="GATOR COMPLEX PROTEIN DEPDC5"/>
    <property type="match status" value="1"/>
</dbReference>
<feature type="region of interest" description="Disordered" evidence="5">
    <location>
        <begin position="571"/>
        <end position="820"/>
    </location>
</feature>
<feature type="compositionally biased region" description="Polar residues" evidence="5">
    <location>
        <begin position="746"/>
        <end position="758"/>
    </location>
</feature>
<dbReference type="InterPro" id="IPR036388">
    <property type="entry name" value="WH-like_DNA-bd_sf"/>
</dbReference>
<dbReference type="GO" id="GO:1904262">
    <property type="term" value="P:negative regulation of TORC1 signaling"/>
    <property type="evidence" value="ECO:0007669"/>
    <property type="project" value="TreeGrafter"/>
</dbReference>
<dbReference type="PROSITE" id="PS50186">
    <property type="entry name" value="DEP"/>
    <property type="match status" value="1"/>
</dbReference>
<reference evidence="7" key="1">
    <citation type="submission" date="2020-05" db="EMBL/GenBank/DDBJ databases">
        <title>Mycena genomes resolve the evolution of fungal bioluminescence.</title>
        <authorList>
            <person name="Tsai I.J."/>
        </authorList>
    </citation>
    <scope>NUCLEOTIDE SEQUENCE</scope>
    <source>
        <strain evidence="7">CCC161011</strain>
    </source>
</reference>
<dbReference type="GO" id="GO:0010508">
    <property type="term" value="P:positive regulation of autophagy"/>
    <property type="evidence" value="ECO:0007669"/>
    <property type="project" value="TreeGrafter"/>
</dbReference>
<dbReference type="OrthoDB" id="39497at2759"/>
<organism evidence="7 8">
    <name type="scientific">Mycena venus</name>
    <dbReference type="NCBI Taxonomy" id="2733690"/>
    <lineage>
        <taxon>Eukaryota</taxon>
        <taxon>Fungi</taxon>
        <taxon>Dikarya</taxon>
        <taxon>Basidiomycota</taxon>
        <taxon>Agaricomycotina</taxon>
        <taxon>Agaricomycetes</taxon>
        <taxon>Agaricomycetidae</taxon>
        <taxon>Agaricales</taxon>
        <taxon>Marasmiineae</taxon>
        <taxon>Mycenaceae</taxon>
        <taxon>Mycena</taxon>
    </lineage>
</organism>
<feature type="domain" description="DEP" evidence="6">
    <location>
        <begin position="1186"/>
        <end position="1261"/>
    </location>
</feature>
<evidence type="ECO:0000256" key="2">
    <source>
        <dbReference type="ARBA" id="ARBA00005643"/>
    </source>
</evidence>
<dbReference type="GO" id="GO:0035556">
    <property type="term" value="P:intracellular signal transduction"/>
    <property type="evidence" value="ECO:0007669"/>
    <property type="project" value="InterPro"/>
</dbReference>
<feature type="compositionally biased region" description="Low complexity" evidence="5">
    <location>
        <begin position="800"/>
        <end position="813"/>
    </location>
</feature>
<name>A0A8H6XC94_9AGAR</name>
<gene>
    <name evidence="7" type="ORF">MVEN_02006300</name>
</gene>